<gene>
    <name evidence="6" type="primary">LOC111308331</name>
</gene>
<dbReference type="GO" id="GO:0080147">
    <property type="term" value="P:root hair cell development"/>
    <property type="evidence" value="ECO:0007669"/>
    <property type="project" value="InterPro"/>
</dbReference>
<dbReference type="GO" id="GO:0016757">
    <property type="term" value="F:glycosyltransferase activity"/>
    <property type="evidence" value="ECO:0007669"/>
    <property type="project" value="UniProtKB-KW"/>
</dbReference>
<evidence type="ECO:0000256" key="2">
    <source>
        <dbReference type="RuleBase" id="RU363055"/>
    </source>
</evidence>
<keyword evidence="2" id="KW-0735">Signal-anchor</keyword>
<dbReference type="RefSeq" id="XP_022762387.1">
    <property type="nucleotide sequence ID" value="XM_022906652.1"/>
</dbReference>
<dbReference type="SUPFAM" id="SSF53448">
    <property type="entry name" value="Nucleotide-diphospho-sugar transferases"/>
    <property type="match status" value="1"/>
</dbReference>
<proteinExistence type="inferred from homology"/>
<keyword evidence="2" id="KW-0961">Cell wall biogenesis/degradation</keyword>
<feature type="coiled-coil region" evidence="3">
    <location>
        <begin position="71"/>
        <end position="112"/>
    </location>
</feature>
<dbReference type="GeneID" id="111308331"/>
<name>A0A6P6AC06_DURZI</name>
<evidence type="ECO:0000313" key="6">
    <source>
        <dbReference type="RefSeq" id="XP_022762387.1"/>
    </source>
</evidence>
<dbReference type="InterPro" id="IPR029044">
    <property type="entry name" value="Nucleotide-diphossugar_trans"/>
</dbReference>
<dbReference type="Pfam" id="PF03407">
    <property type="entry name" value="Nucleotid_trans"/>
    <property type="match status" value="1"/>
</dbReference>
<dbReference type="GO" id="GO:0071555">
    <property type="term" value="P:cell wall organization"/>
    <property type="evidence" value="ECO:0007669"/>
    <property type="project" value="UniProtKB-KW"/>
</dbReference>
<comment type="similarity">
    <text evidence="1 2">Belongs to the glycosyltransferase 77 family.</text>
</comment>
<keyword evidence="3" id="KW-0175">Coiled coil</keyword>
<dbReference type="InterPro" id="IPR005069">
    <property type="entry name" value="Nucl-diP-sugar_transferase"/>
</dbReference>
<organism evidence="5 6">
    <name type="scientific">Durio zibethinus</name>
    <name type="common">Durian</name>
    <dbReference type="NCBI Taxonomy" id="66656"/>
    <lineage>
        <taxon>Eukaryota</taxon>
        <taxon>Viridiplantae</taxon>
        <taxon>Streptophyta</taxon>
        <taxon>Embryophyta</taxon>
        <taxon>Tracheophyta</taxon>
        <taxon>Spermatophyta</taxon>
        <taxon>Magnoliopsida</taxon>
        <taxon>eudicotyledons</taxon>
        <taxon>Gunneridae</taxon>
        <taxon>Pentapetalae</taxon>
        <taxon>rosids</taxon>
        <taxon>malvids</taxon>
        <taxon>Malvales</taxon>
        <taxon>Malvaceae</taxon>
        <taxon>Helicteroideae</taxon>
        <taxon>Durio</taxon>
    </lineage>
</organism>
<dbReference type="InterPro" id="IPR044290">
    <property type="entry name" value="RRA1/2/3"/>
</dbReference>
<comment type="subcellular location">
    <subcellularLocation>
        <location evidence="2">Golgi apparatus membrane</location>
        <topology evidence="2">Single-pass type II membrane protein</topology>
    </subcellularLocation>
</comment>
<evidence type="ECO:0000313" key="5">
    <source>
        <dbReference type="Proteomes" id="UP000515121"/>
    </source>
</evidence>
<dbReference type="EC" id="2.4.2.-" evidence="2"/>
<keyword evidence="5" id="KW-1185">Reference proteome</keyword>
<protein>
    <recommendedName>
        <fullName evidence="2">Glycosyltransferase</fullName>
        <ecNumber evidence="2">2.4.2.-</ecNumber>
    </recommendedName>
</protein>
<dbReference type="PROSITE" id="PS51257">
    <property type="entry name" value="PROKAR_LIPOPROTEIN"/>
    <property type="match status" value="1"/>
</dbReference>
<keyword evidence="2" id="KW-0808">Transferase</keyword>
<keyword evidence="2" id="KW-1133">Transmembrane helix</keyword>
<dbReference type="KEGG" id="dzi:111308331"/>
<keyword evidence="2" id="KW-0812">Transmembrane</keyword>
<accession>A0A6P6AC06</accession>
<dbReference type="Proteomes" id="UP000515121">
    <property type="component" value="Unplaced"/>
</dbReference>
<dbReference type="OrthoDB" id="540503at2759"/>
<evidence type="ECO:0000256" key="1">
    <source>
        <dbReference type="ARBA" id="ARBA00007033"/>
    </source>
</evidence>
<feature type="transmembrane region" description="Helical" evidence="2">
    <location>
        <begin position="21"/>
        <end position="41"/>
    </location>
</feature>
<evidence type="ECO:0000256" key="3">
    <source>
        <dbReference type="SAM" id="Coils"/>
    </source>
</evidence>
<reference evidence="6" key="1">
    <citation type="submission" date="2025-08" db="UniProtKB">
        <authorList>
            <consortium name="RefSeq"/>
        </authorList>
    </citation>
    <scope>IDENTIFICATION</scope>
    <source>
        <tissue evidence="6">Fruit stalk</tissue>
    </source>
</reference>
<sequence length="431" mass="49129">MMGGRREGPLMRNTSHSVVKSRILMAMAIGISFGCLFAFLYPHGIPSSSAPAFHSRRTQVLSTKCESSERLNELRKEYSAASKENAGLRQQVKELTEKLRLVEQGKDHAQKQVEALGKRHKAGAFGTIKGLRTNPTVIPDESVNPRLAKILENVVVQRELIVALANWNVKDSLEVWFKNIKRVGIPNYLVVALDDKIAEFCESNDVPVYKREADEGIDSIGRTGTNHAVSGLKFRILREFLQLGYSVLLSDVDIVYLQNPFNYLYRDSDVESMTDGHDNMTAYGYDDVFDEPTMGWARYAHTIRLWVYNSGFFYIRPTIPSIELLDRVAGRLAREPKSWDQAVFNEELFFPSHPGYEGLHAARRTMDFYLFMNSKVLFKTVRKDARLRKLKPVIVHVNYHPNKLERMKAAVEFYVNGNQDALKAFPDGSDW</sequence>
<keyword evidence="2" id="KW-0328">Glycosyltransferase</keyword>
<keyword evidence="2" id="KW-0333">Golgi apparatus</keyword>
<keyword evidence="2" id="KW-0472">Membrane</keyword>
<dbReference type="PANTHER" id="PTHR46581:SF11">
    <property type="entry name" value="GLYCOSYLTRANSFERASE"/>
    <property type="match status" value="1"/>
</dbReference>
<dbReference type="PANTHER" id="PTHR46581">
    <property type="entry name" value="ARABINOSYLTRANSFERASE RRA3"/>
    <property type="match status" value="1"/>
</dbReference>
<dbReference type="AlphaFoldDB" id="A0A6P6AC06"/>
<dbReference type="GO" id="GO:0000139">
    <property type="term" value="C:Golgi membrane"/>
    <property type="evidence" value="ECO:0007669"/>
    <property type="project" value="UniProtKB-SubCell"/>
</dbReference>
<feature type="domain" description="Nucleotide-diphospho-sugar transferase" evidence="4">
    <location>
        <begin position="185"/>
        <end position="407"/>
    </location>
</feature>
<evidence type="ECO:0000259" key="4">
    <source>
        <dbReference type="Pfam" id="PF03407"/>
    </source>
</evidence>